<keyword evidence="6" id="KW-1003">Cell membrane</keyword>
<evidence type="ECO:0000256" key="3">
    <source>
        <dbReference type="ARBA" id="ARBA00022692"/>
    </source>
</evidence>
<dbReference type="PROSITE" id="PS50895">
    <property type="entry name" value="SURF1"/>
    <property type="match status" value="1"/>
</dbReference>
<feature type="transmembrane region" description="Helical" evidence="6">
    <location>
        <begin position="226"/>
        <end position="246"/>
    </location>
</feature>
<comment type="similarity">
    <text evidence="2 6">Belongs to the SURF1 family.</text>
</comment>
<dbReference type="EMBL" id="FOAS01000003">
    <property type="protein sequence ID" value="SEK59313.1"/>
    <property type="molecule type" value="Genomic_DNA"/>
</dbReference>
<organism evidence="7 8">
    <name type="scientific">Atopomonas hussainii</name>
    <dbReference type="NCBI Taxonomy" id="1429083"/>
    <lineage>
        <taxon>Bacteria</taxon>
        <taxon>Pseudomonadati</taxon>
        <taxon>Pseudomonadota</taxon>
        <taxon>Gammaproteobacteria</taxon>
        <taxon>Pseudomonadales</taxon>
        <taxon>Pseudomonadaceae</taxon>
        <taxon>Atopomonas</taxon>
    </lineage>
</organism>
<name>A0A1H7I9R6_9GAMM</name>
<dbReference type="PANTHER" id="PTHR23427:SF2">
    <property type="entry name" value="SURFEIT LOCUS PROTEIN 1"/>
    <property type="match status" value="1"/>
</dbReference>
<keyword evidence="4 6" id="KW-1133">Transmembrane helix</keyword>
<protein>
    <recommendedName>
        <fullName evidence="6">SURF1-like protein</fullName>
    </recommendedName>
</protein>
<keyword evidence="3 6" id="KW-0812">Transmembrane</keyword>
<proteinExistence type="inferred from homology"/>
<evidence type="ECO:0000313" key="7">
    <source>
        <dbReference type="EMBL" id="SEK59313.1"/>
    </source>
</evidence>
<dbReference type="AlphaFoldDB" id="A0A1H7I9R6"/>
<dbReference type="RefSeq" id="WP_235821600.1">
    <property type="nucleotide sequence ID" value="NZ_FOAS01000003.1"/>
</dbReference>
<dbReference type="CDD" id="cd06662">
    <property type="entry name" value="SURF1"/>
    <property type="match status" value="1"/>
</dbReference>
<evidence type="ECO:0000256" key="2">
    <source>
        <dbReference type="ARBA" id="ARBA00007165"/>
    </source>
</evidence>
<keyword evidence="8" id="KW-1185">Reference proteome</keyword>
<sequence>MNTGSSIASSAEMPAAKRRPRLWWRVLGIALPLLLLPLLLGLGFWQLERAAEKRQLEANWQARSALPAQTLVSLEGQRDLAYRRVQLQGRFDSEHTLLLDNRVRDGHPGVEVLQPFYDQRSGLWLLVNRGWQRWQDRRELPRIHTPEAQLSLTAWVYQSHETPLQLGAAPSQGWPRLVTEANPQTLWQRLGRAGFAYEVRLTPGPAALDTRWPPVNMSPAKHTAYAWQWFALALALLCLSAWQVVVSYRGARHAAR</sequence>
<dbReference type="InterPro" id="IPR002994">
    <property type="entry name" value="Surf1/Shy1"/>
</dbReference>
<accession>A0A1H7I9R6</accession>
<dbReference type="InterPro" id="IPR045214">
    <property type="entry name" value="Surf1/Surf4"/>
</dbReference>
<keyword evidence="5 6" id="KW-0472">Membrane</keyword>
<evidence type="ECO:0000256" key="5">
    <source>
        <dbReference type="ARBA" id="ARBA00023136"/>
    </source>
</evidence>
<dbReference type="Pfam" id="PF02104">
    <property type="entry name" value="SURF1"/>
    <property type="match status" value="1"/>
</dbReference>
<evidence type="ECO:0000256" key="6">
    <source>
        <dbReference type="RuleBase" id="RU363076"/>
    </source>
</evidence>
<comment type="subcellular location">
    <subcellularLocation>
        <location evidence="6">Cell membrane</location>
        <topology evidence="6">Multi-pass membrane protein</topology>
    </subcellularLocation>
    <subcellularLocation>
        <location evidence="1">Membrane</location>
    </subcellularLocation>
</comment>
<evidence type="ECO:0000256" key="4">
    <source>
        <dbReference type="ARBA" id="ARBA00022989"/>
    </source>
</evidence>
<feature type="transmembrane region" description="Helical" evidence="6">
    <location>
        <begin position="22"/>
        <end position="45"/>
    </location>
</feature>
<gene>
    <name evidence="7" type="ORF">SAMN05216214_103241</name>
</gene>
<evidence type="ECO:0000256" key="1">
    <source>
        <dbReference type="ARBA" id="ARBA00004370"/>
    </source>
</evidence>
<evidence type="ECO:0000313" key="8">
    <source>
        <dbReference type="Proteomes" id="UP000185766"/>
    </source>
</evidence>
<reference evidence="7 8" key="1">
    <citation type="submission" date="2016-10" db="EMBL/GenBank/DDBJ databases">
        <authorList>
            <person name="de Groot N.N."/>
        </authorList>
    </citation>
    <scope>NUCLEOTIDE SEQUENCE [LARGE SCALE GENOMIC DNA]</scope>
    <source>
        <strain evidence="7 8">JCM 19513</strain>
    </source>
</reference>
<dbReference type="Proteomes" id="UP000185766">
    <property type="component" value="Unassembled WGS sequence"/>
</dbReference>
<dbReference type="STRING" id="1429083.GCA_001885685_00758"/>
<dbReference type="GO" id="GO:0005886">
    <property type="term" value="C:plasma membrane"/>
    <property type="evidence" value="ECO:0007669"/>
    <property type="project" value="UniProtKB-SubCell"/>
</dbReference>
<dbReference type="PANTHER" id="PTHR23427">
    <property type="entry name" value="SURFEIT LOCUS PROTEIN"/>
    <property type="match status" value="1"/>
</dbReference>